<keyword evidence="1" id="KW-0472">Membrane</keyword>
<gene>
    <name evidence="2" type="ORF">BECKLFY1418C_GA0070996_110216</name>
</gene>
<evidence type="ECO:0000313" key="2">
    <source>
        <dbReference type="EMBL" id="VFK21763.1"/>
    </source>
</evidence>
<name>A0A450WXL4_9GAMM</name>
<protein>
    <submittedName>
        <fullName evidence="2">2/3 transmembrane domain holin</fullName>
    </submittedName>
</protein>
<feature type="transmembrane region" description="Helical" evidence="1">
    <location>
        <begin position="9"/>
        <end position="27"/>
    </location>
</feature>
<keyword evidence="1 2" id="KW-0812">Transmembrane</keyword>
<organism evidence="2">
    <name type="scientific">Candidatus Kentrum sp. LFY</name>
    <dbReference type="NCBI Taxonomy" id="2126342"/>
    <lineage>
        <taxon>Bacteria</taxon>
        <taxon>Pseudomonadati</taxon>
        <taxon>Pseudomonadota</taxon>
        <taxon>Gammaproteobacteria</taxon>
        <taxon>Candidatus Kentrum</taxon>
    </lineage>
</organism>
<proteinExistence type="predicted"/>
<accession>A0A450WXL4</accession>
<evidence type="ECO:0000256" key="1">
    <source>
        <dbReference type="SAM" id="Phobius"/>
    </source>
</evidence>
<sequence>MHKLLNARMIVWLIISLLLFGFILFLAPQQLPVVLYKLALITSAAWVAYWLDRSLFPYARPNSFIDHNGLPRTEYLMVFAALQIRRAIIIGAAMLAIAMGA</sequence>
<reference evidence="2" key="1">
    <citation type="submission" date="2019-02" db="EMBL/GenBank/DDBJ databases">
        <authorList>
            <person name="Gruber-Vodicka R. H."/>
            <person name="Seah K. B. B."/>
        </authorList>
    </citation>
    <scope>NUCLEOTIDE SEQUENCE</scope>
    <source>
        <strain evidence="2">BECK_BY7</strain>
    </source>
</reference>
<dbReference type="Pfam" id="PF13272">
    <property type="entry name" value="Holin_2-3"/>
    <property type="match status" value="1"/>
</dbReference>
<dbReference type="AlphaFoldDB" id="A0A450WXL4"/>
<feature type="transmembrane region" description="Helical" evidence="1">
    <location>
        <begin position="33"/>
        <end position="51"/>
    </location>
</feature>
<keyword evidence="1" id="KW-1133">Transmembrane helix</keyword>
<feature type="transmembrane region" description="Helical" evidence="1">
    <location>
        <begin position="75"/>
        <end position="99"/>
    </location>
</feature>
<dbReference type="InterPro" id="IPR025140">
    <property type="entry name" value="Holin_2-3"/>
</dbReference>
<dbReference type="EMBL" id="CAADFN010000102">
    <property type="protein sequence ID" value="VFK21763.1"/>
    <property type="molecule type" value="Genomic_DNA"/>
</dbReference>